<dbReference type="GO" id="GO:0046872">
    <property type="term" value="F:metal ion binding"/>
    <property type="evidence" value="ECO:0007669"/>
    <property type="project" value="UniProtKB-KW"/>
</dbReference>
<dbReference type="Pfam" id="PF00111">
    <property type="entry name" value="Fer2"/>
    <property type="match status" value="1"/>
</dbReference>
<dbReference type="InterPro" id="IPR002888">
    <property type="entry name" value="2Fe-2S-bd"/>
</dbReference>
<reference evidence="7" key="1">
    <citation type="submission" date="2012-01" db="EMBL/GenBank/DDBJ databases">
        <title>The Genome Sequence of Treponema denticola H-22.</title>
        <authorList>
            <consortium name="The Broad Institute Genome Sequencing Platform"/>
            <person name="Earl A."/>
            <person name="Ward D."/>
            <person name="Feldgarden M."/>
            <person name="Gevers D."/>
            <person name="Blanton J.M."/>
            <person name="Fenno C.J."/>
            <person name="Baranova O.V."/>
            <person name="Mathney J."/>
            <person name="Dewhirst F.E."/>
            <person name="Izard J."/>
            <person name="Young S.K."/>
            <person name="Zeng Q."/>
            <person name="Gargeya S."/>
            <person name="Fitzgerald M."/>
            <person name="Haas B."/>
            <person name="Abouelleil A."/>
            <person name="Alvarado L."/>
            <person name="Arachchi H.M."/>
            <person name="Berlin A."/>
            <person name="Chapman S.B."/>
            <person name="Gearin G."/>
            <person name="Goldberg J."/>
            <person name="Griggs A."/>
            <person name="Gujja S."/>
            <person name="Hansen M."/>
            <person name="Heiman D."/>
            <person name="Howarth C."/>
            <person name="Larimer J."/>
            <person name="Lui A."/>
            <person name="MacDonald P.J.P."/>
            <person name="McCowen C."/>
            <person name="Montmayeur A."/>
            <person name="Murphy C."/>
            <person name="Neiman D."/>
            <person name="Pearson M."/>
            <person name="Priest M."/>
            <person name="Roberts A."/>
            <person name="Saif S."/>
            <person name="Shea T."/>
            <person name="Sisk P."/>
            <person name="Stolte C."/>
            <person name="Sykes S."/>
            <person name="Wortman J."/>
            <person name="Nusbaum C."/>
            <person name="Birren B."/>
        </authorList>
    </citation>
    <scope>NUCLEOTIDE SEQUENCE [LARGE SCALE GENOMIC DNA]</scope>
    <source>
        <strain evidence="7">H-22</strain>
    </source>
</reference>
<dbReference type="InterPro" id="IPR012675">
    <property type="entry name" value="Beta-grasp_dom_sf"/>
</dbReference>
<dbReference type="GO" id="GO:0016491">
    <property type="term" value="F:oxidoreductase activity"/>
    <property type="evidence" value="ECO:0007669"/>
    <property type="project" value="UniProtKB-KW"/>
</dbReference>
<keyword evidence="4" id="KW-0408">Iron</keyword>
<keyword evidence="1" id="KW-0001">2Fe-2S</keyword>
<evidence type="ECO:0000256" key="4">
    <source>
        <dbReference type="ARBA" id="ARBA00023004"/>
    </source>
</evidence>
<dbReference type="Proteomes" id="UP000011705">
    <property type="component" value="Chromosome"/>
</dbReference>
<gene>
    <name evidence="7" type="ORF">HMPREF9726_02133</name>
</gene>
<sequence length="159" mass="17817">MKISFNLNKTAVQIDAPANERLLSVLRREFNLLSLKSSCLSGQCGSCTVLMNDKPVPACFIPVFNVEGKNIITLEYFKTTEEYKIIAAGFDQAGVEMCGFCDAGKIFFTYAILNSNIDIDAPDAEDSIRKYYSSTMCRCTSFEDLFSAIEKISKNQRRK</sequence>
<dbReference type="EMBL" id="AGDV01000021">
    <property type="protein sequence ID" value="EMB30448.1"/>
    <property type="molecule type" value="Genomic_DNA"/>
</dbReference>
<keyword evidence="2" id="KW-0479">Metal-binding</keyword>
<dbReference type="InterPro" id="IPR036884">
    <property type="entry name" value="2Fe-2S-bd_dom_sf"/>
</dbReference>
<accession>A0A0E2E1C6</accession>
<dbReference type="SUPFAM" id="SSF54292">
    <property type="entry name" value="2Fe-2S ferredoxin-like"/>
    <property type="match status" value="1"/>
</dbReference>
<dbReference type="GO" id="GO:0051537">
    <property type="term" value="F:2 iron, 2 sulfur cluster binding"/>
    <property type="evidence" value="ECO:0007669"/>
    <property type="project" value="UniProtKB-KW"/>
</dbReference>
<dbReference type="SUPFAM" id="SSF47741">
    <property type="entry name" value="CO dehydrogenase ISP C-domain like"/>
    <property type="match status" value="1"/>
</dbReference>
<dbReference type="InterPro" id="IPR006058">
    <property type="entry name" value="2Fe2S_fd_BS"/>
</dbReference>
<dbReference type="PROSITE" id="PS51085">
    <property type="entry name" value="2FE2S_FER_2"/>
    <property type="match status" value="1"/>
</dbReference>
<dbReference type="PATRIC" id="fig|999432.5.peg.2215"/>
<dbReference type="Pfam" id="PF01799">
    <property type="entry name" value="Fer2_2"/>
    <property type="match status" value="1"/>
</dbReference>
<dbReference type="InterPro" id="IPR036010">
    <property type="entry name" value="2Fe-2S_ferredoxin-like_sf"/>
</dbReference>
<keyword evidence="3" id="KW-0560">Oxidoreductase</keyword>
<evidence type="ECO:0000256" key="1">
    <source>
        <dbReference type="ARBA" id="ARBA00022714"/>
    </source>
</evidence>
<evidence type="ECO:0000313" key="7">
    <source>
        <dbReference type="EMBL" id="EMB30448.1"/>
    </source>
</evidence>
<keyword evidence="5" id="KW-0411">Iron-sulfur</keyword>
<feature type="domain" description="2Fe-2S ferredoxin-type" evidence="6">
    <location>
        <begin position="1"/>
        <end position="77"/>
    </location>
</feature>
<dbReference type="HOGENOM" id="CLU_052511_3_1_12"/>
<name>A0A0E2E1C6_TREDN</name>
<dbReference type="GeneID" id="2740091"/>
<dbReference type="AlphaFoldDB" id="A0A0E2E1C6"/>
<dbReference type="PANTHER" id="PTHR44379">
    <property type="entry name" value="OXIDOREDUCTASE WITH IRON-SULFUR SUBUNIT"/>
    <property type="match status" value="1"/>
</dbReference>
<comment type="caution">
    <text evidence="7">The sequence shown here is derived from an EMBL/GenBank/DDBJ whole genome shotgun (WGS) entry which is preliminary data.</text>
</comment>
<dbReference type="Gene3D" id="1.10.150.120">
    <property type="entry name" value="[2Fe-2S]-binding domain"/>
    <property type="match status" value="1"/>
</dbReference>
<dbReference type="RefSeq" id="WP_002669971.1">
    <property type="nucleotide sequence ID" value="NZ_CM001795.1"/>
</dbReference>
<evidence type="ECO:0000259" key="6">
    <source>
        <dbReference type="PROSITE" id="PS51085"/>
    </source>
</evidence>
<dbReference type="PANTHER" id="PTHR44379:SF8">
    <property type="entry name" value="XANTHINE DEHYDROGENASE IRON-SULFUR-BINDING SUBUNIT XDHC-RELATED"/>
    <property type="match status" value="1"/>
</dbReference>
<dbReference type="Gene3D" id="3.10.20.30">
    <property type="match status" value="1"/>
</dbReference>
<proteinExistence type="predicted"/>
<evidence type="ECO:0000256" key="5">
    <source>
        <dbReference type="ARBA" id="ARBA00023014"/>
    </source>
</evidence>
<dbReference type="PROSITE" id="PS00197">
    <property type="entry name" value="2FE2S_FER_1"/>
    <property type="match status" value="1"/>
</dbReference>
<evidence type="ECO:0000256" key="3">
    <source>
        <dbReference type="ARBA" id="ARBA00023002"/>
    </source>
</evidence>
<evidence type="ECO:0000256" key="2">
    <source>
        <dbReference type="ARBA" id="ARBA00022723"/>
    </source>
</evidence>
<dbReference type="InterPro" id="IPR051452">
    <property type="entry name" value="Diverse_Oxidoreductases"/>
</dbReference>
<protein>
    <recommendedName>
        <fullName evidence="6">2Fe-2S ferredoxin-type domain-containing protein</fullName>
    </recommendedName>
</protein>
<organism evidence="7">
    <name type="scientific">Treponema denticola H-22</name>
    <dbReference type="NCBI Taxonomy" id="999432"/>
    <lineage>
        <taxon>Bacteria</taxon>
        <taxon>Pseudomonadati</taxon>
        <taxon>Spirochaetota</taxon>
        <taxon>Spirochaetia</taxon>
        <taxon>Spirochaetales</taxon>
        <taxon>Treponemataceae</taxon>
        <taxon>Treponema</taxon>
    </lineage>
</organism>
<dbReference type="InterPro" id="IPR001041">
    <property type="entry name" value="2Fe-2S_ferredoxin-type"/>
</dbReference>